<sequence>MPELRKDPIIGRWVIIATDRAERPDQFISKPGGTPPEKPCPFCEGAESQTPKEVYALRPHNTQPNSPGWDLRVVPSIAPFLKIEGDLDRRGKGLYDIMNGVGAHEIVVETNQHIANMADLSDKQIAKVLKCYADRIIDLEKDKRFKYVLVFKNYGKSAGGGSIRHSRSQLIATPVNPKRVKEELTGSRRYFDYHERCIFCDLIHQEIKQKDRLILDLDGFIAISPFAARFPFETWILPKKHCCDFTSQDSESFKNLGKVLKTVLSKLKKGLNDPPFNYIIHTAPFRRAKIGYWKTIDQDYHWHIEIMPRLTRVAGFEWGTGFYICPIIPEDAAKFLRETEV</sequence>
<dbReference type="PANTHER" id="PTHR42763">
    <property type="entry name" value="ADP-GLUCOSE PHOSPHORYLASE"/>
    <property type="match status" value="1"/>
</dbReference>
<feature type="binding site" evidence="1">
    <location>
        <position position="40"/>
    </location>
    <ligand>
        <name>Zn(2+)</name>
        <dbReference type="ChEBI" id="CHEBI:29105"/>
    </ligand>
</feature>
<feature type="binding site" evidence="1">
    <location>
        <position position="113"/>
    </location>
    <ligand>
        <name>Zn(2+)</name>
        <dbReference type="ChEBI" id="CHEBI:29105"/>
    </ligand>
</feature>
<dbReference type="Pfam" id="PF16285">
    <property type="entry name" value="DUF4931_N"/>
    <property type="match status" value="1"/>
</dbReference>
<feature type="binding site" evidence="1">
    <location>
        <position position="165"/>
    </location>
    <ligand>
        <name>Zn(2+)</name>
        <dbReference type="ChEBI" id="CHEBI:29105"/>
    </ligand>
</feature>
<dbReference type="EMBL" id="PCRK01000079">
    <property type="protein sequence ID" value="PIP19353.1"/>
    <property type="molecule type" value="Genomic_DNA"/>
</dbReference>
<feature type="domain" description="Galactose-1-phosphate uridyl transferase C-terminal" evidence="2">
    <location>
        <begin position="188"/>
        <end position="306"/>
    </location>
</feature>
<comment type="cofactor">
    <cofactor evidence="1">
        <name>Zn(2+)</name>
        <dbReference type="ChEBI" id="CHEBI:29105"/>
    </cofactor>
    <text evidence="1">Binds 1 zinc ion per subunit.</text>
</comment>
<evidence type="ECO:0000256" key="1">
    <source>
        <dbReference type="PIRSR" id="PIRSR000808-3"/>
    </source>
</evidence>
<keyword evidence="1" id="KW-0479">Metal-binding</keyword>
<proteinExistence type="predicted"/>
<evidence type="ECO:0000259" key="2">
    <source>
        <dbReference type="Pfam" id="PF02744"/>
    </source>
</evidence>
<gene>
    <name evidence="4" type="ORF">COX41_03350</name>
</gene>
<dbReference type="GO" id="GO:0006012">
    <property type="term" value="P:galactose metabolic process"/>
    <property type="evidence" value="ECO:0007669"/>
    <property type="project" value="InterPro"/>
</dbReference>
<dbReference type="GO" id="GO:0008108">
    <property type="term" value="F:UDP-glucose:hexose-1-phosphate uridylyltransferase activity"/>
    <property type="evidence" value="ECO:0007669"/>
    <property type="project" value="InterPro"/>
</dbReference>
<dbReference type="InterPro" id="IPR001937">
    <property type="entry name" value="GalP_UDPtransf1"/>
</dbReference>
<dbReference type="InterPro" id="IPR046322">
    <property type="entry name" value="DUF4931"/>
</dbReference>
<evidence type="ECO:0000313" key="5">
    <source>
        <dbReference type="Proteomes" id="UP000231292"/>
    </source>
</evidence>
<keyword evidence="4" id="KW-0548">Nucleotidyltransferase</keyword>
<feature type="binding site" evidence="1">
    <location>
        <position position="43"/>
    </location>
    <ligand>
        <name>Zn(2+)</name>
        <dbReference type="ChEBI" id="CHEBI:29105"/>
    </ligand>
</feature>
<dbReference type="InterPro" id="IPR036265">
    <property type="entry name" value="HIT-like_sf"/>
</dbReference>
<dbReference type="PANTHER" id="PTHR42763:SF1">
    <property type="entry name" value="UDP-GLUCOSE--HEXOSE-1-PHOSPHATE URIDYLYLTRANSFERASE"/>
    <property type="match status" value="1"/>
</dbReference>
<dbReference type="AlphaFoldDB" id="A0A2G9YKW9"/>
<comment type="caution">
    <text evidence="4">The sequence shown here is derived from an EMBL/GenBank/DDBJ whole genome shotgun (WGS) entry which is preliminary data.</text>
</comment>
<dbReference type="PIRSF" id="PIRSF000808">
    <property type="entry name" value="GalT"/>
    <property type="match status" value="1"/>
</dbReference>
<dbReference type="GO" id="GO:0008270">
    <property type="term" value="F:zinc ion binding"/>
    <property type="evidence" value="ECO:0007669"/>
    <property type="project" value="InterPro"/>
</dbReference>
<feature type="domain" description="DUF4931" evidence="3">
    <location>
        <begin position="104"/>
        <end position="171"/>
    </location>
</feature>
<reference evidence="4 5" key="1">
    <citation type="submission" date="2017-09" db="EMBL/GenBank/DDBJ databases">
        <title>Depth-based differentiation of microbial function through sediment-hosted aquifers and enrichment of novel symbionts in the deep terrestrial subsurface.</title>
        <authorList>
            <person name="Probst A.J."/>
            <person name="Ladd B."/>
            <person name="Jarett J.K."/>
            <person name="Geller-Mcgrath D.E."/>
            <person name="Sieber C.M."/>
            <person name="Emerson J.B."/>
            <person name="Anantharaman K."/>
            <person name="Thomas B.C."/>
            <person name="Malmstrom R."/>
            <person name="Stieglmeier M."/>
            <person name="Klingl A."/>
            <person name="Woyke T."/>
            <person name="Ryan C.M."/>
            <person name="Banfield J.F."/>
        </authorList>
    </citation>
    <scope>NUCLEOTIDE SEQUENCE [LARGE SCALE GENOMIC DNA]</scope>
    <source>
        <strain evidence="4">CG23_combo_of_CG06-09_8_20_14_all_41_10</strain>
    </source>
</reference>
<evidence type="ECO:0000313" key="4">
    <source>
        <dbReference type="EMBL" id="PIP19353.1"/>
    </source>
</evidence>
<name>A0A2G9YKW9_9BACT</name>
<evidence type="ECO:0000259" key="3">
    <source>
        <dbReference type="Pfam" id="PF16285"/>
    </source>
</evidence>
<dbReference type="SUPFAM" id="SSF54197">
    <property type="entry name" value="HIT-like"/>
    <property type="match status" value="2"/>
</dbReference>
<dbReference type="InterPro" id="IPR053177">
    <property type="entry name" value="ADP-glucose_phosphorylase"/>
</dbReference>
<organism evidence="4 5">
    <name type="scientific">Candidatus Sherwoodlollariibacterium unditelluris</name>
    <dbReference type="NCBI Taxonomy" id="1974757"/>
    <lineage>
        <taxon>Bacteria</taxon>
        <taxon>Pseudomonadati</taxon>
        <taxon>Candidatus Omnitrophota</taxon>
        <taxon>Candidatus Sherwoodlollariibacterium</taxon>
    </lineage>
</organism>
<dbReference type="Proteomes" id="UP000231292">
    <property type="component" value="Unassembled WGS sequence"/>
</dbReference>
<accession>A0A2G9YKW9</accession>
<dbReference type="Pfam" id="PF02744">
    <property type="entry name" value="GalP_UDP_tr_C"/>
    <property type="match status" value="1"/>
</dbReference>
<protein>
    <submittedName>
        <fullName evidence="4">Galactose-1-phosphate uridylyltransferase</fullName>
    </submittedName>
</protein>
<dbReference type="InterPro" id="IPR005850">
    <property type="entry name" value="GalP_Utransf_C"/>
</dbReference>
<keyword evidence="1" id="KW-0862">Zinc</keyword>
<keyword evidence="4" id="KW-0808">Transferase</keyword>
<dbReference type="Gene3D" id="3.30.428.10">
    <property type="entry name" value="HIT-like"/>
    <property type="match status" value="2"/>
</dbReference>